<accession>A0A4V0YHD4</accession>
<keyword evidence="4 7" id="KW-1133">Transmembrane helix</keyword>
<feature type="domain" description="ABC3 transporter permease C-terminal" evidence="8">
    <location>
        <begin position="288"/>
        <end position="404"/>
    </location>
</feature>
<dbReference type="Pfam" id="PF12704">
    <property type="entry name" value="MacB_PCD"/>
    <property type="match status" value="1"/>
</dbReference>
<dbReference type="GO" id="GO:0022857">
    <property type="term" value="F:transmembrane transporter activity"/>
    <property type="evidence" value="ECO:0007669"/>
    <property type="project" value="TreeGrafter"/>
</dbReference>
<feature type="transmembrane region" description="Helical" evidence="7">
    <location>
        <begin position="30"/>
        <end position="54"/>
    </location>
</feature>
<dbReference type="InterPro" id="IPR025857">
    <property type="entry name" value="MacB_PCD"/>
</dbReference>
<dbReference type="PANTHER" id="PTHR30572">
    <property type="entry name" value="MEMBRANE COMPONENT OF TRANSPORTER-RELATED"/>
    <property type="match status" value="1"/>
</dbReference>
<proteinExistence type="inferred from homology"/>
<evidence type="ECO:0000256" key="6">
    <source>
        <dbReference type="ARBA" id="ARBA00038076"/>
    </source>
</evidence>
<dbReference type="Proteomes" id="UP000291259">
    <property type="component" value="Chromosome"/>
</dbReference>
<sequence length="413" mass="43465">MIGWLARTGTGMVSTVVEALEELRIHKGRVLLSLIGVAVAVCALATVVAAGAIAEQAGRELQERGGGRPATVQYSLNSPTGMLDPAVAGAAWETALARHEISYATRNGWGTITVQFADGAVPVNLQVVDPDYGVIHRVEVEEGAWFTDRDADRLAPALVVNEAFWDRLGRPALSTHPTVQVIGAHPVTGVITGVTPKQSEWDTQPSAFLLADAYFALQPENPDPMMGAFAPMYEVWIPQESAGELLESFRQTLITELGEGATVDGWRTDYAQMDGDPYLPIKLVIGGVAVVILLLGALGLLTVALVTVRARIREIGIRRSFGASAGRVFFSVLMETVVGTFVAGVVGVGVSIALIRSPLMGMVMGGVEVQDLPGFPMEAAVVGIVAAVAVGALAGLLPALAAVRVKVIDAIRF</sequence>
<feature type="transmembrane region" description="Helical" evidence="7">
    <location>
        <begin position="283"/>
        <end position="308"/>
    </location>
</feature>
<dbReference type="PANTHER" id="PTHR30572:SF4">
    <property type="entry name" value="ABC TRANSPORTER PERMEASE YTRF"/>
    <property type="match status" value="1"/>
</dbReference>
<comment type="subcellular location">
    <subcellularLocation>
        <location evidence="1">Cell membrane</location>
        <topology evidence="1">Multi-pass membrane protein</topology>
    </subcellularLocation>
</comment>
<keyword evidence="2" id="KW-1003">Cell membrane</keyword>
<feature type="domain" description="MacB-like periplasmic core" evidence="9">
    <location>
        <begin position="31"/>
        <end position="198"/>
    </location>
</feature>
<evidence type="ECO:0000256" key="7">
    <source>
        <dbReference type="SAM" id="Phobius"/>
    </source>
</evidence>
<organism evidence="10 11">
    <name type="scientific">Agromyces protaetiae</name>
    <dbReference type="NCBI Taxonomy" id="2509455"/>
    <lineage>
        <taxon>Bacteria</taxon>
        <taxon>Bacillati</taxon>
        <taxon>Actinomycetota</taxon>
        <taxon>Actinomycetes</taxon>
        <taxon>Micrococcales</taxon>
        <taxon>Microbacteriaceae</taxon>
        <taxon>Agromyces</taxon>
    </lineage>
</organism>
<protein>
    <submittedName>
        <fullName evidence="10">FtsX-like permease family protein</fullName>
    </submittedName>
</protein>
<dbReference type="KEGG" id="agf:ET445_14305"/>
<name>A0A4V0YHD4_9MICO</name>
<keyword evidence="3 7" id="KW-0812">Transmembrane</keyword>
<dbReference type="Pfam" id="PF02687">
    <property type="entry name" value="FtsX"/>
    <property type="match status" value="1"/>
</dbReference>
<dbReference type="InterPro" id="IPR050250">
    <property type="entry name" value="Macrolide_Exporter_MacB"/>
</dbReference>
<evidence type="ECO:0000256" key="4">
    <source>
        <dbReference type="ARBA" id="ARBA00022989"/>
    </source>
</evidence>
<evidence type="ECO:0000256" key="1">
    <source>
        <dbReference type="ARBA" id="ARBA00004651"/>
    </source>
</evidence>
<dbReference type="GO" id="GO:0005886">
    <property type="term" value="C:plasma membrane"/>
    <property type="evidence" value="ECO:0007669"/>
    <property type="project" value="UniProtKB-SubCell"/>
</dbReference>
<dbReference type="OrthoDB" id="3510103at2"/>
<evidence type="ECO:0000313" key="11">
    <source>
        <dbReference type="Proteomes" id="UP000291259"/>
    </source>
</evidence>
<gene>
    <name evidence="10" type="ORF">ET445_14305</name>
</gene>
<keyword evidence="11" id="KW-1185">Reference proteome</keyword>
<dbReference type="EMBL" id="CP035491">
    <property type="protein sequence ID" value="QAY74321.1"/>
    <property type="molecule type" value="Genomic_DNA"/>
</dbReference>
<dbReference type="AlphaFoldDB" id="A0A4V0YHD4"/>
<evidence type="ECO:0000313" key="10">
    <source>
        <dbReference type="EMBL" id="QAY74321.1"/>
    </source>
</evidence>
<evidence type="ECO:0000256" key="2">
    <source>
        <dbReference type="ARBA" id="ARBA00022475"/>
    </source>
</evidence>
<keyword evidence="5 7" id="KW-0472">Membrane</keyword>
<comment type="similarity">
    <text evidence="6">Belongs to the ABC-4 integral membrane protein family.</text>
</comment>
<evidence type="ECO:0000259" key="8">
    <source>
        <dbReference type="Pfam" id="PF02687"/>
    </source>
</evidence>
<evidence type="ECO:0000256" key="3">
    <source>
        <dbReference type="ARBA" id="ARBA00022692"/>
    </source>
</evidence>
<dbReference type="RefSeq" id="WP_129191866.1">
    <property type="nucleotide sequence ID" value="NZ_CP035491.1"/>
</dbReference>
<reference evidence="10 11" key="1">
    <citation type="submission" date="2019-01" db="EMBL/GenBank/DDBJ databases">
        <title>Genome sequencing of strain FW100M-8.</title>
        <authorList>
            <person name="Heo J."/>
            <person name="Kim S.-J."/>
            <person name="Kim J.-S."/>
            <person name="Hong S.-B."/>
            <person name="Kwon S.-W."/>
        </authorList>
    </citation>
    <scope>NUCLEOTIDE SEQUENCE [LARGE SCALE GENOMIC DNA]</scope>
    <source>
        <strain evidence="10 11">FW100M-8</strain>
    </source>
</reference>
<evidence type="ECO:0000256" key="5">
    <source>
        <dbReference type="ARBA" id="ARBA00023136"/>
    </source>
</evidence>
<feature type="transmembrane region" description="Helical" evidence="7">
    <location>
        <begin position="375"/>
        <end position="403"/>
    </location>
</feature>
<evidence type="ECO:0000259" key="9">
    <source>
        <dbReference type="Pfam" id="PF12704"/>
    </source>
</evidence>
<feature type="transmembrane region" description="Helical" evidence="7">
    <location>
        <begin position="328"/>
        <end position="355"/>
    </location>
</feature>
<dbReference type="InterPro" id="IPR003838">
    <property type="entry name" value="ABC3_permease_C"/>
</dbReference>